<name>A0A1J6IHD7_NICAT</name>
<evidence type="ECO:0000259" key="3">
    <source>
        <dbReference type="Pfam" id="PF08144"/>
    </source>
</evidence>
<dbReference type="PANTHER" id="PTHR13389:SF0">
    <property type="entry name" value="PUMILIO HOMOLOG 3"/>
    <property type="match status" value="1"/>
</dbReference>
<dbReference type="AlphaFoldDB" id="A0A1J6IHD7"/>
<accession>A0A1J6IHD7</accession>
<dbReference type="GO" id="GO:0006417">
    <property type="term" value="P:regulation of translation"/>
    <property type="evidence" value="ECO:0007669"/>
    <property type="project" value="TreeGrafter"/>
</dbReference>
<comment type="caution">
    <text evidence="4">The sequence shown here is derived from an EMBL/GenBank/DDBJ whole genome shotgun (WGS) entry which is preliminary data.</text>
</comment>
<keyword evidence="5" id="KW-1185">Reference proteome</keyword>
<proteinExistence type="predicted"/>
<reference evidence="4" key="1">
    <citation type="submission" date="2016-11" db="EMBL/GenBank/DDBJ databases">
        <title>The genome of Nicotiana attenuata.</title>
        <authorList>
            <person name="Xu S."/>
            <person name="Brockmoeller T."/>
            <person name="Gaquerel E."/>
            <person name="Navarro A."/>
            <person name="Kuhl H."/>
            <person name="Gase K."/>
            <person name="Ling Z."/>
            <person name="Zhou W."/>
            <person name="Kreitzer C."/>
            <person name="Stanke M."/>
            <person name="Tang H."/>
            <person name="Lyons E."/>
            <person name="Pandey P."/>
            <person name="Pandey S.P."/>
            <person name="Timmermann B."/>
            <person name="Baldwin I.T."/>
        </authorList>
    </citation>
    <scope>NUCLEOTIDE SEQUENCE [LARGE SCALE GENOMIC DNA]</scope>
    <source>
        <strain evidence="4">UT</strain>
    </source>
</reference>
<organism evidence="4 5">
    <name type="scientific">Nicotiana attenuata</name>
    <name type="common">Coyote tobacco</name>
    <dbReference type="NCBI Taxonomy" id="49451"/>
    <lineage>
        <taxon>Eukaryota</taxon>
        <taxon>Viridiplantae</taxon>
        <taxon>Streptophyta</taxon>
        <taxon>Embryophyta</taxon>
        <taxon>Tracheophyta</taxon>
        <taxon>Spermatophyta</taxon>
        <taxon>Magnoliopsida</taxon>
        <taxon>eudicotyledons</taxon>
        <taxon>Gunneridae</taxon>
        <taxon>Pentapetalae</taxon>
        <taxon>asterids</taxon>
        <taxon>lamiids</taxon>
        <taxon>Solanales</taxon>
        <taxon>Solanaceae</taxon>
        <taxon>Nicotianoideae</taxon>
        <taxon>Nicotianeae</taxon>
        <taxon>Nicotiana</taxon>
    </lineage>
</organism>
<dbReference type="GO" id="GO:0005730">
    <property type="term" value="C:nucleolus"/>
    <property type="evidence" value="ECO:0007669"/>
    <property type="project" value="TreeGrafter"/>
</dbReference>
<protein>
    <submittedName>
        <fullName evidence="4">Pumilio -like 24</fullName>
    </submittedName>
</protein>
<feature type="domain" description="CPL" evidence="3">
    <location>
        <begin position="45"/>
        <end position="146"/>
    </location>
</feature>
<dbReference type="EMBL" id="MJEQ01037185">
    <property type="protein sequence ID" value="OIT04294.1"/>
    <property type="molecule type" value="Genomic_DNA"/>
</dbReference>
<evidence type="ECO:0000313" key="5">
    <source>
        <dbReference type="Proteomes" id="UP000187609"/>
    </source>
</evidence>
<dbReference type="Gramene" id="OIT04294">
    <property type="protein sequence ID" value="OIT04294"/>
    <property type="gene ID" value="A4A49_33256"/>
</dbReference>
<evidence type="ECO:0000256" key="2">
    <source>
        <dbReference type="SAM" id="MobiDB-lite"/>
    </source>
</evidence>
<dbReference type="Pfam" id="PF08144">
    <property type="entry name" value="CPL"/>
    <property type="match status" value="1"/>
</dbReference>
<evidence type="ECO:0000313" key="4">
    <source>
        <dbReference type="EMBL" id="OIT04294.1"/>
    </source>
</evidence>
<feature type="region of interest" description="Disordered" evidence="2">
    <location>
        <begin position="1"/>
        <end position="47"/>
    </location>
</feature>
<sequence length="177" mass="19226">MSPSEVNVALDEETEASGLGEADKEDSCDTGAATDATQISHLSEGGKKDPLTRWKELLVNSGLAEKLINECCEMAGELLKSNFGKEVIYEVAMVGADNILHATLDGKLKTLHGAIASLPAHPKVEESDKEHLLEHFHSSRTIRKLILDFLSFACILYEKARKGKCVIWAQGHGAKVI</sequence>
<gene>
    <name evidence="4" type="primary">APUM24_0</name>
    <name evidence="4" type="ORF">A4A49_33256</name>
</gene>
<dbReference type="PANTHER" id="PTHR13389">
    <property type="entry name" value="PUMILIO HOMOLOG 3"/>
    <property type="match status" value="1"/>
</dbReference>
<dbReference type="SMR" id="A0A1J6IHD7"/>
<dbReference type="STRING" id="49451.A0A1J6IHD7"/>
<dbReference type="GO" id="GO:0003729">
    <property type="term" value="F:mRNA binding"/>
    <property type="evidence" value="ECO:0007669"/>
    <property type="project" value="TreeGrafter"/>
</dbReference>
<dbReference type="InterPro" id="IPR012959">
    <property type="entry name" value="CPL_dom"/>
</dbReference>
<keyword evidence="1" id="KW-0694">RNA-binding</keyword>
<evidence type="ECO:0000256" key="1">
    <source>
        <dbReference type="ARBA" id="ARBA00022884"/>
    </source>
</evidence>
<dbReference type="Proteomes" id="UP000187609">
    <property type="component" value="Unassembled WGS sequence"/>
</dbReference>
<dbReference type="InterPro" id="IPR040059">
    <property type="entry name" value="PUM3"/>
</dbReference>